<keyword evidence="2" id="KW-0812">Transmembrane</keyword>
<accession>A0A8H3DJ71</accession>
<keyword evidence="3" id="KW-0732">Signal</keyword>
<protein>
    <submittedName>
        <fullName evidence="4">Uncharacterized protein</fullName>
    </submittedName>
</protein>
<keyword evidence="2" id="KW-1133">Transmembrane helix</keyword>
<evidence type="ECO:0000313" key="5">
    <source>
        <dbReference type="Proteomes" id="UP000663831"/>
    </source>
</evidence>
<gene>
    <name evidence="4" type="ORF">RDB_LOCUS154477</name>
</gene>
<dbReference type="EMBL" id="CAJMWV010007295">
    <property type="protein sequence ID" value="CAE6528247.1"/>
    <property type="molecule type" value="Genomic_DNA"/>
</dbReference>
<name>A0A8H3DJ71_9AGAM</name>
<comment type="caution">
    <text evidence="4">The sequence shown here is derived from an EMBL/GenBank/DDBJ whole genome shotgun (WGS) entry which is preliminary data.</text>
</comment>
<organism evidence="4 5">
    <name type="scientific">Rhizoctonia solani</name>
    <dbReference type="NCBI Taxonomy" id="456999"/>
    <lineage>
        <taxon>Eukaryota</taxon>
        <taxon>Fungi</taxon>
        <taxon>Dikarya</taxon>
        <taxon>Basidiomycota</taxon>
        <taxon>Agaricomycotina</taxon>
        <taxon>Agaricomycetes</taxon>
        <taxon>Cantharellales</taxon>
        <taxon>Ceratobasidiaceae</taxon>
        <taxon>Rhizoctonia</taxon>
    </lineage>
</organism>
<feature type="transmembrane region" description="Helical" evidence="2">
    <location>
        <begin position="36"/>
        <end position="59"/>
    </location>
</feature>
<feature type="compositionally biased region" description="Pro residues" evidence="1">
    <location>
        <begin position="120"/>
        <end position="133"/>
    </location>
</feature>
<evidence type="ECO:0000313" key="4">
    <source>
        <dbReference type="EMBL" id="CAE6528247.1"/>
    </source>
</evidence>
<sequence length="139" mass="15398">MYPCASLLVLFLNLAVSTYAQSTSDEPSSNPPKKANGVMITLIVVFVTLVCLLVFYYLMNIIRKSRKRKDAAALPQYVDLTPLQGLPKQGTYNPFQLNPTIVITPPEPSLDHPHPQDDQTPPPYELPTQPPPAQLRSPS</sequence>
<evidence type="ECO:0000256" key="1">
    <source>
        <dbReference type="SAM" id="MobiDB-lite"/>
    </source>
</evidence>
<feature type="region of interest" description="Disordered" evidence="1">
    <location>
        <begin position="83"/>
        <end position="139"/>
    </location>
</feature>
<dbReference type="AlphaFoldDB" id="A0A8H3DJ71"/>
<reference evidence="4" key="1">
    <citation type="submission" date="2021-01" db="EMBL/GenBank/DDBJ databases">
        <authorList>
            <person name="Kaushik A."/>
        </authorList>
    </citation>
    <scope>NUCLEOTIDE SEQUENCE</scope>
    <source>
        <strain evidence="4">AG3-1AP</strain>
    </source>
</reference>
<feature type="compositionally biased region" description="Polar residues" evidence="1">
    <location>
        <begin position="90"/>
        <end position="101"/>
    </location>
</feature>
<proteinExistence type="predicted"/>
<feature type="signal peptide" evidence="3">
    <location>
        <begin position="1"/>
        <end position="20"/>
    </location>
</feature>
<evidence type="ECO:0000256" key="2">
    <source>
        <dbReference type="SAM" id="Phobius"/>
    </source>
</evidence>
<evidence type="ECO:0000256" key="3">
    <source>
        <dbReference type="SAM" id="SignalP"/>
    </source>
</evidence>
<feature type="chain" id="PRO_5034458441" evidence="3">
    <location>
        <begin position="21"/>
        <end position="139"/>
    </location>
</feature>
<dbReference type="Proteomes" id="UP000663831">
    <property type="component" value="Unassembled WGS sequence"/>
</dbReference>
<keyword evidence="2" id="KW-0472">Membrane</keyword>